<dbReference type="Proteomes" id="UP001218218">
    <property type="component" value="Unassembled WGS sequence"/>
</dbReference>
<evidence type="ECO:0000313" key="2">
    <source>
        <dbReference type="EMBL" id="KAJ7367621.1"/>
    </source>
</evidence>
<evidence type="ECO:0000313" key="3">
    <source>
        <dbReference type="Proteomes" id="UP001218218"/>
    </source>
</evidence>
<feature type="region of interest" description="Disordered" evidence="1">
    <location>
        <begin position="124"/>
        <end position="145"/>
    </location>
</feature>
<dbReference type="InterPro" id="IPR003428">
    <property type="entry name" value="MAM33"/>
</dbReference>
<evidence type="ECO:0000256" key="1">
    <source>
        <dbReference type="SAM" id="MobiDB-lite"/>
    </source>
</evidence>
<reference evidence="2" key="1">
    <citation type="submission" date="2023-03" db="EMBL/GenBank/DDBJ databases">
        <title>Massive genome expansion in bonnet fungi (Mycena s.s.) driven by repeated elements and novel gene families across ecological guilds.</title>
        <authorList>
            <consortium name="Lawrence Berkeley National Laboratory"/>
            <person name="Harder C.B."/>
            <person name="Miyauchi S."/>
            <person name="Viragh M."/>
            <person name="Kuo A."/>
            <person name="Thoen E."/>
            <person name="Andreopoulos B."/>
            <person name="Lu D."/>
            <person name="Skrede I."/>
            <person name="Drula E."/>
            <person name="Henrissat B."/>
            <person name="Morin E."/>
            <person name="Kohler A."/>
            <person name="Barry K."/>
            <person name="LaButti K."/>
            <person name="Morin E."/>
            <person name="Salamov A."/>
            <person name="Lipzen A."/>
            <person name="Mereny Z."/>
            <person name="Hegedus B."/>
            <person name="Baldrian P."/>
            <person name="Stursova M."/>
            <person name="Weitz H."/>
            <person name="Taylor A."/>
            <person name="Grigoriev I.V."/>
            <person name="Nagy L.G."/>
            <person name="Martin F."/>
            <person name="Kauserud H."/>
        </authorList>
    </citation>
    <scope>NUCLEOTIDE SEQUENCE</scope>
    <source>
        <strain evidence="2">CBHHK002</strain>
    </source>
</reference>
<proteinExistence type="predicted"/>
<dbReference type="SUPFAM" id="SSF54529">
    <property type="entry name" value="Mitochondrial glycoprotein MAM33-like"/>
    <property type="match status" value="1"/>
</dbReference>
<comment type="caution">
    <text evidence="2">The sequence shown here is derived from an EMBL/GenBank/DDBJ whole genome shotgun (WGS) entry which is preliminary data.</text>
</comment>
<dbReference type="AlphaFoldDB" id="A0AAD7ATD5"/>
<accession>A0AAD7ATD5</accession>
<dbReference type="Gene3D" id="3.10.280.10">
    <property type="entry name" value="Mitochondrial glycoprotein"/>
    <property type="match status" value="1"/>
</dbReference>
<keyword evidence="3" id="KW-1185">Reference proteome</keyword>
<dbReference type="Pfam" id="PF02330">
    <property type="entry name" value="MAM33"/>
    <property type="match status" value="1"/>
</dbReference>
<name>A0AAD7ATD5_9AGAR</name>
<dbReference type="GO" id="GO:0005759">
    <property type="term" value="C:mitochondrial matrix"/>
    <property type="evidence" value="ECO:0007669"/>
    <property type="project" value="InterPro"/>
</dbReference>
<dbReference type="GO" id="GO:0042256">
    <property type="term" value="P:cytosolic ribosome assembly"/>
    <property type="evidence" value="ECO:0007669"/>
    <property type="project" value="TreeGrafter"/>
</dbReference>
<dbReference type="InterPro" id="IPR036561">
    <property type="entry name" value="MAM33_sf"/>
</dbReference>
<dbReference type="PANTHER" id="PTHR10826">
    <property type="entry name" value="COMPLEMENT COMPONENT 1"/>
    <property type="match status" value="1"/>
</dbReference>
<gene>
    <name evidence="2" type="ORF">DFH08DRAFT_725627</name>
</gene>
<protein>
    <submittedName>
        <fullName evidence="2">Mitochondrial glycoprotein</fullName>
    </submittedName>
</protein>
<organism evidence="2 3">
    <name type="scientific">Mycena albidolilacea</name>
    <dbReference type="NCBI Taxonomy" id="1033008"/>
    <lineage>
        <taxon>Eukaryota</taxon>
        <taxon>Fungi</taxon>
        <taxon>Dikarya</taxon>
        <taxon>Basidiomycota</taxon>
        <taxon>Agaricomycotina</taxon>
        <taxon>Agaricomycetes</taxon>
        <taxon>Agaricomycetidae</taxon>
        <taxon>Agaricales</taxon>
        <taxon>Marasmiineae</taxon>
        <taxon>Mycenaceae</taxon>
        <taxon>Mycena</taxon>
    </lineage>
</organism>
<sequence length="264" mass="29296">MSSARVFRQLATASGRIASRRLCSSSVSKLPLLARAVPAATRAFSVSARSLKAGASDTLLTQKLAEELLYENEEAAPEEPEFLTSFKGHGTWKIQDTPGSSEVVLTRQFGNESIRLTFSIADLQNQEPPEQFEEESDAENPREDELSNDIMSVAVSITKSNAPGALALDLTLQNGQFLIDNVTQYPDAKLGQDVSVETDWNRRGLYVGPEFTTLDVAVQEHFEKFLEERDIGESTAFFIPEYAAHKEQQEYVNWLKNVKGFIDA</sequence>
<dbReference type="PANTHER" id="PTHR10826:SF1">
    <property type="entry name" value="COMPLEMENT COMPONENT 1 Q SUBCOMPONENT-BINDING PROTEIN, MITOCHONDRIAL"/>
    <property type="match status" value="1"/>
</dbReference>
<dbReference type="EMBL" id="JARIHO010000001">
    <property type="protein sequence ID" value="KAJ7367621.1"/>
    <property type="molecule type" value="Genomic_DNA"/>
</dbReference>